<dbReference type="PANTHER" id="PTHR23077">
    <property type="entry name" value="AAA-FAMILY ATPASE"/>
    <property type="match status" value="1"/>
</dbReference>
<organism evidence="4 5">
    <name type="scientific">Pseudoxanthomonas winnipegensis</name>
    <dbReference type="NCBI Taxonomy" id="2480810"/>
    <lineage>
        <taxon>Bacteria</taxon>
        <taxon>Pseudomonadati</taxon>
        <taxon>Pseudomonadota</taxon>
        <taxon>Gammaproteobacteria</taxon>
        <taxon>Lysobacterales</taxon>
        <taxon>Lysobacteraceae</taxon>
        <taxon>Pseudoxanthomonas</taxon>
    </lineage>
</organism>
<dbReference type="Pfam" id="PF00004">
    <property type="entry name" value="AAA"/>
    <property type="match status" value="2"/>
</dbReference>
<protein>
    <submittedName>
        <fullName evidence="4">AAA family ATPase</fullName>
    </submittedName>
</protein>
<reference evidence="4 5" key="1">
    <citation type="submission" date="2019-02" db="EMBL/GenBank/DDBJ databases">
        <title>WGS of Pseudoxanthomonas species novum from clinical isolates.</title>
        <authorList>
            <person name="Bernier A.-M."/>
            <person name="Bernard K."/>
            <person name="Vachon A."/>
        </authorList>
    </citation>
    <scope>NUCLEOTIDE SEQUENCE [LARGE SCALE GENOMIC DNA]</scope>
    <source>
        <strain evidence="4 5">NML171200</strain>
    </source>
</reference>
<evidence type="ECO:0000313" key="4">
    <source>
        <dbReference type="EMBL" id="TAA23750.1"/>
    </source>
</evidence>
<evidence type="ECO:0000313" key="5">
    <source>
        <dbReference type="Proteomes" id="UP000292627"/>
    </source>
</evidence>
<dbReference type="OrthoDB" id="9809379at2"/>
<dbReference type="InterPro" id="IPR003959">
    <property type="entry name" value="ATPase_AAA_core"/>
</dbReference>
<evidence type="ECO:0000256" key="1">
    <source>
        <dbReference type="ARBA" id="ARBA00022741"/>
    </source>
</evidence>
<dbReference type="InterPro" id="IPR050168">
    <property type="entry name" value="AAA_ATPase_domain"/>
</dbReference>
<dbReference type="RefSeq" id="WP_130552075.1">
    <property type="nucleotide sequence ID" value="NZ_SHMC01000005.1"/>
</dbReference>
<dbReference type="EMBL" id="SHMC01000005">
    <property type="protein sequence ID" value="TAA23750.1"/>
    <property type="molecule type" value="Genomic_DNA"/>
</dbReference>
<keyword evidence="2" id="KW-0067">ATP-binding</keyword>
<proteinExistence type="predicted"/>
<dbReference type="PANTHER" id="PTHR23077:SF171">
    <property type="entry name" value="NUCLEAR VALOSIN-CONTAINING PROTEIN-LIKE"/>
    <property type="match status" value="1"/>
</dbReference>
<accession>A0A4Q8L745</accession>
<feature type="domain" description="AAA+ ATPase" evidence="3">
    <location>
        <begin position="466"/>
        <end position="595"/>
    </location>
</feature>
<gene>
    <name evidence="4" type="ORF">EA660_14080</name>
</gene>
<dbReference type="SMART" id="SM00382">
    <property type="entry name" value="AAA"/>
    <property type="match status" value="2"/>
</dbReference>
<dbReference type="AlphaFoldDB" id="A0A4Q8L745"/>
<dbReference type="GO" id="GO:0005524">
    <property type="term" value="F:ATP binding"/>
    <property type="evidence" value="ECO:0007669"/>
    <property type="project" value="UniProtKB-KW"/>
</dbReference>
<dbReference type="GO" id="GO:0016887">
    <property type="term" value="F:ATP hydrolysis activity"/>
    <property type="evidence" value="ECO:0007669"/>
    <property type="project" value="InterPro"/>
</dbReference>
<comment type="caution">
    <text evidence="4">The sequence shown here is derived from an EMBL/GenBank/DDBJ whole genome shotgun (WGS) entry which is preliminary data.</text>
</comment>
<dbReference type="Proteomes" id="UP000292627">
    <property type="component" value="Unassembled WGS sequence"/>
</dbReference>
<sequence>MHTKLRSLRAASARVWQLRLYRQLLNSSIKQDDILPTVAQGLLSLGVRQAPADTAAARAKVEQLLARPRAVATPLALPFIKELASIFGLSRDQLRVVWFVCILHDHRPLIDAVEAGAKRWPGTRGGLLRLLGDTLELPPARLRDTIRPRGALLSSGLLYASFVHCSDASECLEPADHTSQLFEDGVLDERFLGRLFERAEPGTLKLADYGHLQAAVQRIADLLRAARRDGSGANVLLHGPPGTGKSELTRALANTLGMELYLVRSADSDGEPIDALARLRAFETAQRALAHNPRALLLFDEIEDVFRHGNGADSPKVSYKSWVNRRLESMTLPCVWIGNRIDGLDDSQLRRFDIVLEVVPPPRSARRALLERALDATPVPASLLECIAEREAFAPAHFTRVARLMRRLAPAPEARAGILRDSLNALLRIAGEPPLQEDGPQTTFDPELVRSTPPLAPILSLLERRPQARICLYGPPGTGKTALAAPLAQRLDMPLHRKRASDLLGSWVGQTEARIAAMFEQATRDGALLCLDEADSFLRDRQSARAAWEVTQVNELLTWLEDFEGVFVASTNLMGALDAAALRRFDFKLRFDYLDPRQRLQLFERHVAQHRLHPDLDEADRTRRLQRLDRLTPGDFTAVRRRLEAADGQAGQSDLLAWLDEEQALKPGNSRPIGFAH</sequence>
<dbReference type="InterPro" id="IPR027417">
    <property type="entry name" value="P-loop_NTPase"/>
</dbReference>
<name>A0A4Q8L745_9GAMM</name>
<dbReference type="SUPFAM" id="SSF52540">
    <property type="entry name" value="P-loop containing nucleoside triphosphate hydrolases"/>
    <property type="match status" value="2"/>
</dbReference>
<dbReference type="CDD" id="cd19481">
    <property type="entry name" value="RecA-like_protease"/>
    <property type="match status" value="1"/>
</dbReference>
<dbReference type="InterPro" id="IPR003593">
    <property type="entry name" value="AAA+_ATPase"/>
</dbReference>
<keyword evidence="1" id="KW-0547">Nucleotide-binding</keyword>
<evidence type="ECO:0000256" key="2">
    <source>
        <dbReference type="ARBA" id="ARBA00022840"/>
    </source>
</evidence>
<dbReference type="Gene3D" id="3.40.50.300">
    <property type="entry name" value="P-loop containing nucleotide triphosphate hydrolases"/>
    <property type="match status" value="2"/>
</dbReference>
<feature type="domain" description="AAA+ ATPase" evidence="3">
    <location>
        <begin position="231"/>
        <end position="362"/>
    </location>
</feature>
<evidence type="ECO:0000259" key="3">
    <source>
        <dbReference type="SMART" id="SM00382"/>
    </source>
</evidence>